<gene>
    <name evidence="2" type="ORF">PD5205_00698</name>
    <name evidence="1" type="ORF">PD885_03312</name>
</gene>
<dbReference type="Proteomes" id="UP000195877">
    <property type="component" value="Chromosome 1"/>
</dbReference>
<organism evidence="2 4">
    <name type="scientific">Xanthomonas fragariae</name>
    <dbReference type="NCBI Taxonomy" id="48664"/>
    <lineage>
        <taxon>Bacteria</taxon>
        <taxon>Pseudomonadati</taxon>
        <taxon>Pseudomonadota</taxon>
        <taxon>Gammaproteobacteria</taxon>
        <taxon>Lysobacterales</taxon>
        <taxon>Lysobacteraceae</taxon>
        <taxon>Xanthomonas</taxon>
    </lineage>
</organism>
<evidence type="ECO:0000313" key="2">
    <source>
        <dbReference type="EMBL" id="SMR02018.1"/>
    </source>
</evidence>
<accession>A0A1Y6HEX4</accession>
<dbReference type="AlphaFoldDB" id="A0A1Y6HEX4"/>
<evidence type="ECO:0000313" key="1">
    <source>
        <dbReference type="EMBL" id="SMR00533.1"/>
    </source>
</evidence>
<keyword evidence="3" id="KW-1185">Reference proteome</keyword>
<proteinExistence type="predicted"/>
<dbReference type="Proteomes" id="UP000195953">
    <property type="component" value="Chromosome 1"/>
</dbReference>
<dbReference type="EMBL" id="LT853885">
    <property type="protein sequence ID" value="SMR02018.1"/>
    <property type="molecule type" value="Genomic_DNA"/>
</dbReference>
<dbReference type="EMBL" id="LT853882">
    <property type="protein sequence ID" value="SMR00533.1"/>
    <property type="molecule type" value="Genomic_DNA"/>
</dbReference>
<evidence type="ECO:0000313" key="4">
    <source>
        <dbReference type="Proteomes" id="UP000195953"/>
    </source>
</evidence>
<dbReference type="OrthoDB" id="2489132at2"/>
<sequence>MLGKTASELQGAPAALLWGLSAADLVGEDGVWVAPGDDPARRVRYLRDREHGG</sequence>
<protein>
    <submittedName>
        <fullName evidence="2">Methyl-accepting chemotaxis protein</fullName>
    </submittedName>
</protein>
<reference evidence="1 3" key="2">
    <citation type="submission" date="2017-05" db="EMBL/GenBank/DDBJ databases">
        <authorList>
            <person name="Blom J."/>
        </authorList>
    </citation>
    <scope>NUCLEOTIDE SEQUENCE [LARGE SCALE GENOMIC DNA]</scope>
    <source>
        <strain evidence="1">PD885</strain>
    </source>
</reference>
<evidence type="ECO:0000313" key="3">
    <source>
        <dbReference type="Proteomes" id="UP000195877"/>
    </source>
</evidence>
<reference evidence="2 4" key="1">
    <citation type="submission" date="2017-05" db="EMBL/GenBank/DDBJ databases">
        <authorList>
            <person name="Song R."/>
            <person name="Chenine A.L."/>
            <person name="Ruprecht R.M."/>
        </authorList>
    </citation>
    <scope>NUCLEOTIDE SEQUENCE [LARGE SCALE GENOMIC DNA]</scope>
    <source>
        <strain evidence="2">PD5205</strain>
    </source>
</reference>
<name>A0A1Y6HEX4_9XANT</name>